<keyword evidence="3" id="KW-0732">Signal</keyword>
<keyword evidence="4" id="KW-0677">Repeat</keyword>
<accession>A0AA88W0Y4</accession>
<dbReference type="EMBL" id="JAVXUP010000896">
    <property type="protein sequence ID" value="KAK3019136.1"/>
    <property type="molecule type" value="Genomic_DNA"/>
</dbReference>
<dbReference type="InterPro" id="IPR032675">
    <property type="entry name" value="LRR_dom_sf"/>
</dbReference>
<sequence length="173" mass="19689">MTPRSASCRGRNSRSPPRTHCSVTTTSPPRTSTSIPSPPSPSTSSRLNRFASHLCERFNRFCGNVPKKFKNLKILFELDINNNRFADIFPCVVLQLPQLKFLHLWFNKFKGGVLRELFDKDLDGIFINHNSFVFDQPNNFGNSRIPMIVLANNKFHGCVPTSILLKLVPIWSN</sequence>
<comment type="subcellular location">
    <subcellularLocation>
        <location evidence="1">Secreted</location>
    </subcellularLocation>
</comment>
<evidence type="ECO:0000256" key="5">
    <source>
        <dbReference type="SAM" id="MobiDB-lite"/>
    </source>
</evidence>
<evidence type="ECO:0000256" key="4">
    <source>
        <dbReference type="ARBA" id="ARBA00022737"/>
    </source>
</evidence>
<dbReference type="PANTHER" id="PTHR32093:SF120">
    <property type="entry name" value="LEUCINE-RICH REPEAT EXTENSIN-LIKE PROTEIN 3-RELATED"/>
    <property type="match status" value="1"/>
</dbReference>
<evidence type="ECO:0000313" key="6">
    <source>
        <dbReference type="EMBL" id="KAK3019136.1"/>
    </source>
</evidence>
<dbReference type="InterPro" id="IPR051582">
    <property type="entry name" value="LRR_extensin-like_regulator"/>
</dbReference>
<organism evidence="6 7">
    <name type="scientific">Escallonia herrerae</name>
    <dbReference type="NCBI Taxonomy" id="1293975"/>
    <lineage>
        <taxon>Eukaryota</taxon>
        <taxon>Viridiplantae</taxon>
        <taxon>Streptophyta</taxon>
        <taxon>Embryophyta</taxon>
        <taxon>Tracheophyta</taxon>
        <taxon>Spermatophyta</taxon>
        <taxon>Magnoliopsida</taxon>
        <taxon>eudicotyledons</taxon>
        <taxon>Gunneridae</taxon>
        <taxon>Pentapetalae</taxon>
        <taxon>asterids</taxon>
        <taxon>campanulids</taxon>
        <taxon>Escalloniales</taxon>
        <taxon>Escalloniaceae</taxon>
        <taxon>Escallonia</taxon>
    </lineage>
</organism>
<dbReference type="PANTHER" id="PTHR32093">
    <property type="entry name" value="LEUCINE-RICH REPEAT EXTENSIN-LIKE PROTEIN 3-RELATED"/>
    <property type="match status" value="1"/>
</dbReference>
<comment type="caution">
    <text evidence="6">The sequence shown here is derived from an EMBL/GenBank/DDBJ whole genome shotgun (WGS) entry which is preliminary data.</text>
</comment>
<evidence type="ECO:0000256" key="3">
    <source>
        <dbReference type="ARBA" id="ARBA00022729"/>
    </source>
</evidence>
<name>A0AA88W0Y4_9ASTE</name>
<keyword evidence="2" id="KW-0964">Secreted</keyword>
<feature type="region of interest" description="Disordered" evidence="5">
    <location>
        <begin position="1"/>
        <end position="45"/>
    </location>
</feature>
<dbReference type="SUPFAM" id="SSF52058">
    <property type="entry name" value="L domain-like"/>
    <property type="match status" value="1"/>
</dbReference>
<gene>
    <name evidence="6" type="ORF">RJ639_002867</name>
</gene>
<keyword evidence="7" id="KW-1185">Reference proteome</keyword>
<evidence type="ECO:0000313" key="7">
    <source>
        <dbReference type="Proteomes" id="UP001188597"/>
    </source>
</evidence>
<dbReference type="GO" id="GO:0005576">
    <property type="term" value="C:extracellular region"/>
    <property type="evidence" value="ECO:0007669"/>
    <property type="project" value="UniProtKB-SubCell"/>
</dbReference>
<proteinExistence type="predicted"/>
<evidence type="ECO:0000256" key="2">
    <source>
        <dbReference type="ARBA" id="ARBA00022525"/>
    </source>
</evidence>
<dbReference type="Gene3D" id="3.80.10.10">
    <property type="entry name" value="Ribonuclease Inhibitor"/>
    <property type="match status" value="1"/>
</dbReference>
<feature type="compositionally biased region" description="Low complexity" evidence="5">
    <location>
        <begin position="22"/>
        <end position="35"/>
    </location>
</feature>
<reference evidence="6" key="1">
    <citation type="submission" date="2022-12" db="EMBL/GenBank/DDBJ databases">
        <title>Draft genome assemblies for two species of Escallonia (Escalloniales).</title>
        <authorList>
            <person name="Chanderbali A."/>
            <person name="Dervinis C."/>
            <person name="Anghel I."/>
            <person name="Soltis D."/>
            <person name="Soltis P."/>
            <person name="Zapata F."/>
        </authorList>
    </citation>
    <scope>NUCLEOTIDE SEQUENCE</scope>
    <source>
        <strain evidence="6">UCBG64.0493</strain>
        <tissue evidence="6">Leaf</tissue>
    </source>
</reference>
<evidence type="ECO:0000256" key="1">
    <source>
        <dbReference type="ARBA" id="ARBA00004613"/>
    </source>
</evidence>
<protein>
    <submittedName>
        <fullName evidence="6">Uncharacterized protein</fullName>
    </submittedName>
</protein>
<dbReference type="AlphaFoldDB" id="A0AA88W0Y4"/>
<dbReference type="Proteomes" id="UP001188597">
    <property type="component" value="Unassembled WGS sequence"/>
</dbReference>